<dbReference type="Proteomes" id="UP001203284">
    <property type="component" value="Unassembled WGS sequence"/>
</dbReference>
<keyword evidence="5" id="KW-1185">Reference proteome</keyword>
<dbReference type="InterPro" id="IPR032876">
    <property type="entry name" value="J_dom"/>
</dbReference>
<evidence type="ECO:0000313" key="5">
    <source>
        <dbReference type="Proteomes" id="UP001203284"/>
    </source>
</evidence>
<feature type="domain" description="GTA TIM-barrel-like" evidence="1">
    <location>
        <begin position="438"/>
        <end position="735"/>
    </location>
</feature>
<dbReference type="Pfam" id="PF23666">
    <property type="entry name" value="Rcc01698_C"/>
    <property type="match status" value="1"/>
</dbReference>
<evidence type="ECO:0000313" key="4">
    <source>
        <dbReference type="EMBL" id="MCK0196340.1"/>
    </source>
</evidence>
<dbReference type="RefSeq" id="WP_247027330.1">
    <property type="nucleotide sequence ID" value="NZ_JALKCH010000003.1"/>
</dbReference>
<evidence type="ECO:0000259" key="1">
    <source>
        <dbReference type="Pfam" id="PF13547"/>
    </source>
</evidence>
<evidence type="ECO:0000259" key="2">
    <source>
        <dbReference type="Pfam" id="PF13550"/>
    </source>
</evidence>
<dbReference type="InterPro" id="IPR056490">
    <property type="entry name" value="Rcc01698_C"/>
</dbReference>
<sequence length="1300" mass="135839">MATLLLGAAGGALGGALFGPVGALVGRAAGALGGAVVDAALFSGKTRTTGPRLSDLPAMTSTEGAGMARLYGRARLSGQVIWAQDVEEVVSTATSSSGGKGGSLFGSSTTTTYSYFCSFAVGLCEGPITRIGRIWVDGEELDQQGLVIRAHLGGEAQEPDALIAAVEGAGSAPAYRGLAYLLFERLPLADYGNRLPQVSVEVERAIGDLEPRIRAVTLIPGASEFAYDTREVVRAVGSGSYEAENRHVTTADTDIEASLDQLLACCPNLERVALIVSWFGTDLRAGHCEIRPGVDRRSKATRSGNAVTLWSAAGQTRASAHLVSQYDGYAAYGGTPSDISVLNAIAALKARGLKVTLYPFVMMDIAAGNGLPDPYGGAGQAAYPWRGRITCHPAPDVAGTVDGTAEAATQVASLFGTAAPGDFAARLGTVVYSGPDEWGLRRMVLHYARLARLAGGVEAFVIGSEMVGLTRVRSASGVYPAVAQFANLAADVKAVLGAGTLVTYAADWTEYGAHVREGGAELRFPLDPLWACPAIDAVGIDWYAPIADWRDGSAHLDATLARSVYERGYLASNVRGGEGFDWYYPDDAGRTAQNRLPITDGAYGEPWVFRVKDLAGWWGNAHHERIGGVRQASPTGWVPGSKPIRLTEIGCGAIDKGANRPSTFPDPKSVENGLPPFSNGARDDLMQRRHLEASFDAFATDAVNPPAPGLPGGRMIDPATLFCWTWDVRPWPVFPLASDVWADGANWQKGHWLTGRLGAAPIAELARTLAADAGVTLAVGNLEGVVDGYALDGPMSVRAALEPLGRAFAFDLAERSGALTLVPRGGSTVASLTDEDLVAVEGSASLSLTRGSESELPLSVTLGFLDALADYRQGAAASRRLAGAARAQEGEDLAVMSYGGLMESRAEMWLQDLWARRETASFALPPSRLALEAGDIVRLDRDGRSRLLEITGIEDGAARAVSARSVDPDVFRVAARDAAAGTVRLPAASGPPAAWLVNLPALDDGEPATLAHVAAFSSPWPGALALWRALDGASFTRIGTLPAPSVMGETLTDLPAGPLWRWQRGAVLDVELYGGLLAAASEDAVLGGANAAALVAASGAVEIIQFAGADLIGTRHWRLAGLLRGQLGTEPMAGTAWPAGTRFLRLDAQLLNAAAGTDLIGRALTLRVGRADRDQGDPAVTALEGMASVRALLPYAPVHPRARRTAEGIALSWIRRSRIGGDGWDAAEIPLGEASEAYRVEILDGVAVRRSLTVSTPDVVYPAADELADFGAPLAALTVRIAQVSSLAGVGTPLTATLAL</sequence>
<feature type="domain" description="Tip attachment protein J" evidence="2">
    <location>
        <begin position="792"/>
        <end position="955"/>
    </location>
</feature>
<evidence type="ECO:0000259" key="3">
    <source>
        <dbReference type="Pfam" id="PF23666"/>
    </source>
</evidence>
<dbReference type="Pfam" id="PF13550">
    <property type="entry name" value="Phage-tail_3"/>
    <property type="match status" value="1"/>
</dbReference>
<dbReference type="Gene3D" id="3.20.20.80">
    <property type="entry name" value="Glycosidases"/>
    <property type="match status" value="2"/>
</dbReference>
<proteinExistence type="predicted"/>
<comment type="caution">
    <text evidence="4">The sequence shown here is derived from an EMBL/GenBank/DDBJ whole genome shotgun (WGS) entry which is preliminary data.</text>
</comment>
<dbReference type="InterPro" id="IPR025195">
    <property type="entry name" value="GTA_TIM_dom"/>
</dbReference>
<dbReference type="EMBL" id="JALKCH010000003">
    <property type="protein sequence ID" value="MCK0196340.1"/>
    <property type="molecule type" value="Genomic_DNA"/>
</dbReference>
<accession>A0ABT0D8S4</accession>
<dbReference type="CDD" id="cd19607">
    <property type="entry name" value="GTA_TIM-barrel-like"/>
    <property type="match status" value="1"/>
</dbReference>
<organism evidence="4 5">
    <name type="scientific">Ancylobacter crimeensis</name>
    <dbReference type="NCBI Taxonomy" id="2579147"/>
    <lineage>
        <taxon>Bacteria</taxon>
        <taxon>Pseudomonadati</taxon>
        <taxon>Pseudomonadota</taxon>
        <taxon>Alphaproteobacteria</taxon>
        <taxon>Hyphomicrobiales</taxon>
        <taxon>Xanthobacteraceae</taxon>
        <taxon>Ancylobacter</taxon>
    </lineage>
</organism>
<feature type="domain" description="Rcc01698-like C-terminal" evidence="3">
    <location>
        <begin position="1045"/>
        <end position="1143"/>
    </location>
</feature>
<gene>
    <name evidence="4" type="ORF">MWN34_05370</name>
</gene>
<dbReference type="GO" id="GO:0016787">
    <property type="term" value="F:hydrolase activity"/>
    <property type="evidence" value="ECO:0007669"/>
    <property type="project" value="UniProtKB-KW"/>
</dbReference>
<protein>
    <submittedName>
        <fullName evidence="4">Glycoside hydrolase/phage tail family protein</fullName>
    </submittedName>
</protein>
<name>A0ABT0D8S4_9HYPH</name>
<reference evidence="4 5" key="1">
    <citation type="submission" date="2022-04" db="EMBL/GenBank/DDBJ databases">
        <authorList>
            <person name="Grouzdev D.S."/>
            <person name="Pantiukh K.S."/>
            <person name="Krutkina M.S."/>
        </authorList>
    </citation>
    <scope>NUCLEOTIDE SEQUENCE [LARGE SCALE GENOMIC DNA]</scope>
    <source>
        <strain evidence="4 5">6x-1</strain>
    </source>
</reference>
<dbReference type="Pfam" id="PF13547">
    <property type="entry name" value="GTA_TIM"/>
    <property type="match status" value="1"/>
</dbReference>
<keyword evidence="4" id="KW-0378">Hydrolase</keyword>